<evidence type="ECO:0000256" key="9">
    <source>
        <dbReference type="SAM" id="Phobius"/>
    </source>
</evidence>
<sequence length="149" mass="15604">MASQLTTSDQTRPITHHTSPAARQTAKFVTAALLGGSTLVLSGLTLTATVLGLAVATPLFVLFSPVLAPALIATLMIGAGFLVSGGCGAAALVGFTWLYNYATGKRPLGADQIDFVKDEISGKATDMKDFVKDYAKAGRDRSDQEVRRT</sequence>
<reference evidence="10" key="1">
    <citation type="submission" date="2021-01" db="UniProtKB">
        <authorList>
            <consortium name="EnsemblPlants"/>
        </authorList>
    </citation>
    <scope>IDENTIFICATION</scope>
</reference>
<comment type="similarity">
    <text evidence="3">Belongs to the oleosin family.</text>
</comment>
<proteinExistence type="inferred from homology"/>
<organism evidence="10 11">
    <name type="scientific">Kalanchoe fedtschenkoi</name>
    <name type="common">Lavender scallops</name>
    <name type="synonym">South American air plant</name>
    <dbReference type="NCBI Taxonomy" id="63787"/>
    <lineage>
        <taxon>Eukaryota</taxon>
        <taxon>Viridiplantae</taxon>
        <taxon>Streptophyta</taxon>
        <taxon>Embryophyta</taxon>
        <taxon>Tracheophyta</taxon>
        <taxon>Spermatophyta</taxon>
        <taxon>Magnoliopsida</taxon>
        <taxon>eudicotyledons</taxon>
        <taxon>Gunneridae</taxon>
        <taxon>Pentapetalae</taxon>
        <taxon>Saxifragales</taxon>
        <taxon>Crassulaceae</taxon>
        <taxon>Kalanchoe</taxon>
    </lineage>
</organism>
<keyword evidence="4" id="KW-0551">Lipid droplet</keyword>
<name>A0A7N0UT87_KALFE</name>
<evidence type="ECO:0008006" key="12">
    <source>
        <dbReference type="Google" id="ProtNLM"/>
    </source>
</evidence>
<dbReference type="GO" id="GO:0009791">
    <property type="term" value="P:post-embryonic development"/>
    <property type="evidence" value="ECO:0007669"/>
    <property type="project" value="UniProtKB-ARBA"/>
</dbReference>
<accession>A0A7N0UT87</accession>
<evidence type="ECO:0000256" key="8">
    <source>
        <dbReference type="SAM" id="MobiDB-lite"/>
    </source>
</evidence>
<dbReference type="GO" id="GO:0016020">
    <property type="term" value="C:membrane"/>
    <property type="evidence" value="ECO:0007669"/>
    <property type="project" value="UniProtKB-SubCell"/>
</dbReference>
<dbReference type="GO" id="GO:0048608">
    <property type="term" value="P:reproductive structure development"/>
    <property type="evidence" value="ECO:0007669"/>
    <property type="project" value="UniProtKB-ARBA"/>
</dbReference>
<protein>
    <recommendedName>
        <fullName evidence="12">Oleosin</fullName>
    </recommendedName>
</protein>
<dbReference type="AlphaFoldDB" id="A0A7N0UT87"/>
<evidence type="ECO:0000313" key="10">
    <source>
        <dbReference type="EnsemblPlants" id="Kaladp0081s0283.1.v1.1.CDS.1"/>
    </source>
</evidence>
<keyword evidence="7 9" id="KW-0472">Membrane</keyword>
<dbReference type="PANTHER" id="PTHR33203">
    <property type="entry name" value="OLEOSIN"/>
    <property type="match status" value="1"/>
</dbReference>
<evidence type="ECO:0000256" key="2">
    <source>
        <dbReference type="ARBA" id="ARBA00004502"/>
    </source>
</evidence>
<feature type="region of interest" description="Disordered" evidence="8">
    <location>
        <begin position="1"/>
        <end position="21"/>
    </location>
</feature>
<dbReference type="GO" id="GO:0019915">
    <property type="term" value="P:lipid storage"/>
    <property type="evidence" value="ECO:0007669"/>
    <property type="project" value="TreeGrafter"/>
</dbReference>
<comment type="subcellular location">
    <subcellularLocation>
        <location evidence="2">Lipid droplet</location>
    </subcellularLocation>
    <subcellularLocation>
        <location evidence="1">Membrane</location>
        <topology evidence="1">Multi-pass membrane protein</topology>
    </subcellularLocation>
</comment>
<dbReference type="PANTHER" id="PTHR33203:SF24">
    <property type="entry name" value="OLEOSIN"/>
    <property type="match status" value="1"/>
</dbReference>
<dbReference type="OMA" id="PITHHTS"/>
<keyword evidence="5 9" id="KW-0812">Transmembrane</keyword>
<evidence type="ECO:0000256" key="7">
    <source>
        <dbReference type="ARBA" id="ARBA00023136"/>
    </source>
</evidence>
<evidence type="ECO:0000256" key="1">
    <source>
        <dbReference type="ARBA" id="ARBA00004141"/>
    </source>
</evidence>
<evidence type="ECO:0000256" key="3">
    <source>
        <dbReference type="ARBA" id="ARBA00010858"/>
    </source>
</evidence>
<dbReference type="EnsemblPlants" id="Kaladp0081s0283.1.v1.1">
    <property type="protein sequence ID" value="Kaladp0081s0283.1.v1.1.CDS.1"/>
    <property type="gene ID" value="Kaladp0081s0283.v1.1"/>
</dbReference>
<keyword evidence="11" id="KW-1185">Reference proteome</keyword>
<evidence type="ECO:0000313" key="11">
    <source>
        <dbReference type="Proteomes" id="UP000594263"/>
    </source>
</evidence>
<feature type="transmembrane region" description="Helical" evidence="9">
    <location>
        <begin position="28"/>
        <end position="54"/>
    </location>
</feature>
<dbReference type="Pfam" id="PF01277">
    <property type="entry name" value="Oleosin"/>
    <property type="match status" value="1"/>
</dbReference>
<feature type="transmembrane region" description="Helical" evidence="9">
    <location>
        <begin position="66"/>
        <end position="99"/>
    </location>
</feature>
<dbReference type="InterPro" id="IPR000136">
    <property type="entry name" value="Oleosin"/>
</dbReference>
<evidence type="ECO:0000256" key="6">
    <source>
        <dbReference type="ARBA" id="ARBA00022989"/>
    </source>
</evidence>
<dbReference type="Proteomes" id="UP000594263">
    <property type="component" value="Unplaced"/>
</dbReference>
<dbReference type="Gramene" id="Kaladp0081s0283.1.v1.1">
    <property type="protein sequence ID" value="Kaladp0081s0283.1.v1.1.CDS.1"/>
    <property type="gene ID" value="Kaladp0081s0283.v1.1"/>
</dbReference>
<evidence type="ECO:0000256" key="5">
    <source>
        <dbReference type="ARBA" id="ARBA00022692"/>
    </source>
</evidence>
<evidence type="ECO:0000256" key="4">
    <source>
        <dbReference type="ARBA" id="ARBA00022677"/>
    </source>
</evidence>
<keyword evidence="6 9" id="KW-1133">Transmembrane helix</keyword>
<dbReference type="GO" id="GO:0012511">
    <property type="term" value="C:monolayer-surrounded lipid storage body"/>
    <property type="evidence" value="ECO:0007669"/>
    <property type="project" value="InterPro"/>
</dbReference>